<dbReference type="CDD" id="cd14845">
    <property type="entry name" value="L-Ala-D-Glu_peptidase_like"/>
    <property type="match status" value="1"/>
</dbReference>
<dbReference type="GO" id="GO:0008233">
    <property type="term" value="F:peptidase activity"/>
    <property type="evidence" value="ECO:0007669"/>
    <property type="project" value="InterPro"/>
</dbReference>
<protein>
    <submittedName>
        <fullName evidence="2">M15 family metallopeptidase</fullName>
    </submittedName>
</protein>
<reference evidence="2" key="1">
    <citation type="journal article" date="2012" name="J. Microbiol. Biotechnol.">
        <title>Ramlibacter ginsenosidimutans sp. nov., with ginsenoside-converting activity.</title>
        <authorList>
            <person name="Wang L."/>
            <person name="An D.S."/>
            <person name="Kim S.G."/>
            <person name="Jin F.X."/>
            <person name="Kim S.C."/>
            <person name="Lee S.T."/>
            <person name="Im W.T."/>
        </authorList>
    </citation>
    <scope>NUCLEOTIDE SEQUENCE</scope>
    <source>
        <strain evidence="2">KACC 17527</strain>
    </source>
</reference>
<dbReference type="Pfam" id="PF13539">
    <property type="entry name" value="Peptidase_M15_4"/>
    <property type="match status" value="1"/>
</dbReference>
<dbReference type="AlphaFoldDB" id="A0A934WM97"/>
<gene>
    <name evidence="2" type="ORF">JJB11_09935</name>
</gene>
<dbReference type="PANTHER" id="PTHR34385:SF1">
    <property type="entry name" value="PEPTIDOGLYCAN L-ALANYL-D-GLUTAMATE ENDOPEPTIDASE CWLK"/>
    <property type="match status" value="1"/>
</dbReference>
<dbReference type="Proteomes" id="UP000630528">
    <property type="component" value="Unassembled WGS sequence"/>
</dbReference>
<dbReference type="InterPro" id="IPR052179">
    <property type="entry name" value="DD-CPase-like"/>
</dbReference>
<evidence type="ECO:0000259" key="1">
    <source>
        <dbReference type="Pfam" id="PF13539"/>
    </source>
</evidence>
<dbReference type="EMBL" id="JAEPWM010000003">
    <property type="protein sequence ID" value="MBK6006411.1"/>
    <property type="molecule type" value="Genomic_DNA"/>
</dbReference>
<organism evidence="2 3">
    <name type="scientific">Ramlibacter ginsenosidimutans</name>
    <dbReference type="NCBI Taxonomy" id="502333"/>
    <lineage>
        <taxon>Bacteria</taxon>
        <taxon>Pseudomonadati</taxon>
        <taxon>Pseudomonadota</taxon>
        <taxon>Betaproteobacteria</taxon>
        <taxon>Burkholderiales</taxon>
        <taxon>Comamonadaceae</taxon>
        <taxon>Ramlibacter</taxon>
    </lineage>
</organism>
<keyword evidence="3" id="KW-1185">Reference proteome</keyword>
<feature type="domain" description="Peptidase M15C" evidence="1">
    <location>
        <begin position="116"/>
        <end position="174"/>
    </location>
</feature>
<accession>A0A934WM97</accession>
<reference evidence="2" key="2">
    <citation type="submission" date="2021-01" db="EMBL/GenBank/DDBJ databases">
        <authorList>
            <person name="Kang M."/>
        </authorList>
    </citation>
    <scope>NUCLEOTIDE SEQUENCE</scope>
    <source>
        <strain evidence="2">KACC 17527</strain>
    </source>
</reference>
<dbReference type="SUPFAM" id="SSF55166">
    <property type="entry name" value="Hedgehog/DD-peptidase"/>
    <property type="match status" value="1"/>
</dbReference>
<comment type="caution">
    <text evidence="2">The sequence shown here is derived from an EMBL/GenBank/DDBJ whole genome shotgun (WGS) entry which is preliminary data.</text>
</comment>
<dbReference type="RefSeq" id="WP_201169541.1">
    <property type="nucleotide sequence ID" value="NZ_JAEPWM010000003.1"/>
</dbReference>
<dbReference type="InterPro" id="IPR039561">
    <property type="entry name" value="Peptidase_M15C"/>
</dbReference>
<dbReference type="PANTHER" id="PTHR34385">
    <property type="entry name" value="D-ALANYL-D-ALANINE CARBOXYPEPTIDASE"/>
    <property type="match status" value="1"/>
</dbReference>
<evidence type="ECO:0000313" key="3">
    <source>
        <dbReference type="Proteomes" id="UP000630528"/>
    </source>
</evidence>
<evidence type="ECO:0000313" key="2">
    <source>
        <dbReference type="EMBL" id="MBK6006411.1"/>
    </source>
</evidence>
<dbReference type="Gene3D" id="3.30.1380.10">
    <property type="match status" value="1"/>
</dbReference>
<name>A0A934WM97_9BURK</name>
<dbReference type="InterPro" id="IPR009045">
    <property type="entry name" value="Zn_M74/Hedgehog-like"/>
</dbReference>
<sequence>MDATEMIEAVQKALGVDVDGRAGPETWTAIYAAVVNTRKAAAATPLTAFSRVDERSERNIATLLPEVQPMARMLVQKAAANGIDIRVISGLRSYEEQDALYAQGRTAPGNIVTKARGGYSNHNFGIAFDVGVFSGSKYLPESPKYKAVGVLGQELGLEWGGSWTSLVDEPHFQLRPAWARSMNESSMLAELRQRRQDSEPVYA</sequence>
<proteinExistence type="predicted"/>